<evidence type="ECO:0000256" key="4">
    <source>
        <dbReference type="ARBA" id="ARBA00022692"/>
    </source>
</evidence>
<evidence type="ECO:0000256" key="7">
    <source>
        <dbReference type="SAM" id="Phobius"/>
    </source>
</evidence>
<protein>
    <submittedName>
        <fullName evidence="8">Exported protein DoxX</fullName>
    </submittedName>
</protein>
<dbReference type="Pfam" id="PF07681">
    <property type="entry name" value="DoxX"/>
    <property type="match status" value="1"/>
</dbReference>
<feature type="transmembrane region" description="Helical" evidence="7">
    <location>
        <begin position="108"/>
        <end position="128"/>
    </location>
</feature>
<evidence type="ECO:0000256" key="1">
    <source>
        <dbReference type="ARBA" id="ARBA00004651"/>
    </source>
</evidence>
<proteinExistence type="inferred from homology"/>
<evidence type="ECO:0000256" key="5">
    <source>
        <dbReference type="ARBA" id="ARBA00022989"/>
    </source>
</evidence>
<feature type="transmembrane region" description="Helical" evidence="7">
    <location>
        <begin position="45"/>
        <end position="69"/>
    </location>
</feature>
<reference evidence="8 9" key="1">
    <citation type="journal article" date="2011" name="J. Bacteriol.">
        <title>Complete genome sequence of the type strain Cupriavidus necator N-1.</title>
        <authorList>
            <person name="Poehlein A."/>
            <person name="Kusian B."/>
            <person name="Friedrich B."/>
            <person name="Daniel R."/>
            <person name="Bowien B."/>
        </authorList>
    </citation>
    <scope>NUCLEOTIDE SEQUENCE [LARGE SCALE GENOMIC DNA]</scope>
    <source>
        <strain evidence="9">ATCC 43291 / DSM 13513 / CCUG 52238 / LMG 8453 / N-1</strain>
    </source>
</reference>
<feature type="transmembrane region" description="Helical" evidence="7">
    <location>
        <begin position="12"/>
        <end position="33"/>
    </location>
</feature>
<gene>
    <name evidence="8" type="ordered locus">CNE_2c08700</name>
</gene>
<evidence type="ECO:0000256" key="6">
    <source>
        <dbReference type="ARBA" id="ARBA00023136"/>
    </source>
</evidence>
<dbReference type="HOGENOM" id="CLU_058421_8_3_4"/>
<feature type="transmembrane region" description="Helical" evidence="7">
    <location>
        <begin position="76"/>
        <end position="96"/>
    </location>
</feature>
<dbReference type="Proteomes" id="UP000006798">
    <property type="component" value="Chromosome 2"/>
</dbReference>
<comment type="subcellular location">
    <subcellularLocation>
        <location evidence="1">Cell membrane</location>
        <topology evidence="1">Multi-pass membrane protein</topology>
    </subcellularLocation>
</comment>
<accession>F8GSS2</accession>
<keyword evidence="6 7" id="KW-0472">Membrane</keyword>
<dbReference type="EMBL" id="CP002878">
    <property type="protein sequence ID" value="AEI79841.1"/>
    <property type="molecule type" value="Genomic_DNA"/>
</dbReference>
<dbReference type="GeneID" id="34305039"/>
<evidence type="ECO:0000256" key="2">
    <source>
        <dbReference type="ARBA" id="ARBA00006679"/>
    </source>
</evidence>
<dbReference type="KEGG" id="cnc:CNE_2c08700"/>
<evidence type="ECO:0000313" key="8">
    <source>
        <dbReference type="EMBL" id="AEI79841.1"/>
    </source>
</evidence>
<evidence type="ECO:0000256" key="3">
    <source>
        <dbReference type="ARBA" id="ARBA00022475"/>
    </source>
</evidence>
<organism evidence="8 9">
    <name type="scientific">Cupriavidus necator (strain ATCC 43291 / DSM 13513 / CCUG 52238 / LMG 8453 / N-1)</name>
    <name type="common">Ralstonia eutropha</name>
    <dbReference type="NCBI Taxonomy" id="1042878"/>
    <lineage>
        <taxon>Bacteria</taxon>
        <taxon>Pseudomonadati</taxon>
        <taxon>Pseudomonadota</taxon>
        <taxon>Betaproteobacteria</taxon>
        <taxon>Burkholderiales</taxon>
        <taxon>Burkholderiaceae</taxon>
        <taxon>Cupriavidus</taxon>
    </lineage>
</organism>
<keyword evidence="3" id="KW-1003">Cell membrane</keyword>
<keyword evidence="5 7" id="KW-1133">Transmembrane helix</keyword>
<dbReference type="InterPro" id="IPR051907">
    <property type="entry name" value="DoxX-like_oxidoreductase"/>
</dbReference>
<evidence type="ECO:0000313" key="9">
    <source>
        <dbReference type="Proteomes" id="UP000006798"/>
    </source>
</evidence>
<dbReference type="InterPro" id="IPR032808">
    <property type="entry name" value="DoxX"/>
</dbReference>
<name>F8GSS2_CUPNN</name>
<dbReference type="RefSeq" id="WP_013952551.1">
    <property type="nucleotide sequence ID" value="NC_015723.1"/>
</dbReference>
<dbReference type="AlphaFoldDB" id="F8GSS2"/>
<comment type="similarity">
    <text evidence="2">Belongs to the DoxX family.</text>
</comment>
<sequence>MNSKQNLSHSSLPLIGRILVAAIFLVSGVGKLIAPGATLAYITSLGLPAPTLGFAGALVLELAGGALLIAGYRTRAVAAMLAVYSVATALIFHHALGDQNQMFHFLKNLAMAGGLLQLVANGAGAFSLDERHTTSTRLAHAN</sequence>
<dbReference type="GO" id="GO:0005886">
    <property type="term" value="C:plasma membrane"/>
    <property type="evidence" value="ECO:0007669"/>
    <property type="project" value="UniProtKB-SubCell"/>
</dbReference>
<dbReference type="PANTHER" id="PTHR33452:SF1">
    <property type="entry name" value="INNER MEMBRANE PROTEIN YPHA-RELATED"/>
    <property type="match status" value="1"/>
</dbReference>
<dbReference type="PANTHER" id="PTHR33452">
    <property type="entry name" value="OXIDOREDUCTASE CATD-RELATED"/>
    <property type="match status" value="1"/>
</dbReference>
<keyword evidence="4 7" id="KW-0812">Transmembrane</keyword>